<proteinExistence type="predicted"/>
<accession>A0ABD1NI14</accession>
<comment type="caution">
    <text evidence="2">The sequence shown here is derived from an EMBL/GenBank/DDBJ whole genome shotgun (WGS) entry which is preliminary data.</text>
</comment>
<dbReference type="EMBL" id="JBGMDY010000001">
    <property type="protein sequence ID" value="KAL2347706.1"/>
    <property type="molecule type" value="Genomic_DNA"/>
</dbReference>
<feature type="region of interest" description="Disordered" evidence="1">
    <location>
        <begin position="39"/>
        <end position="98"/>
    </location>
</feature>
<evidence type="ECO:0000313" key="2">
    <source>
        <dbReference type="EMBL" id="KAL2347706.1"/>
    </source>
</evidence>
<name>A0ABD1NI14_9FABA</name>
<evidence type="ECO:0000313" key="3">
    <source>
        <dbReference type="Proteomes" id="UP001603857"/>
    </source>
</evidence>
<organism evidence="2 3">
    <name type="scientific">Flemingia macrophylla</name>
    <dbReference type="NCBI Taxonomy" id="520843"/>
    <lineage>
        <taxon>Eukaryota</taxon>
        <taxon>Viridiplantae</taxon>
        <taxon>Streptophyta</taxon>
        <taxon>Embryophyta</taxon>
        <taxon>Tracheophyta</taxon>
        <taxon>Spermatophyta</taxon>
        <taxon>Magnoliopsida</taxon>
        <taxon>eudicotyledons</taxon>
        <taxon>Gunneridae</taxon>
        <taxon>Pentapetalae</taxon>
        <taxon>rosids</taxon>
        <taxon>fabids</taxon>
        <taxon>Fabales</taxon>
        <taxon>Fabaceae</taxon>
        <taxon>Papilionoideae</taxon>
        <taxon>50 kb inversion clade</taxon>
        <taxon>NPAAA clade</taxon>
        <taxon>indigoferoid/millettioid clade</taxon>
        <taxon>Phaseoleae</taxon>
        <taxon>Flemingia</taxon>
    </lineage>
</organism>
<evidence type="ECO:0000256" key="1">
    <source>
        <dbReference type="SAM" id="MobiDB-lite"/>
    </source>
</evidence>
<protein>
    <submittedName>
        <fullName evidence="2">Uncharacterized protein</fullName>
    </submittedName>
</protein>
<dbReference type="AlphaFoldDB" id="A0ABD1NI14"/>
<gene>
    <name evidence="2" type="ORF">Fmac_001706</name>
</gene>
<reference evidence="2 3" key="1">
    <citation type="submission" date="2024-08" db="EMBL/GenBank/DDBJ databases">
        <title>Insights into the chromosomal genome structure of Flemingia macrophylla.</title>
        <authorList>
            <person name="Ding Y."/>
            <person name="Zhao Y."/>
            <person name="Bi W."/>
            <person name="Wu M."/>
            <person name="Zhao G."/>
            <person name="Gong Y."/>
            <person name="Li W."/>
            <person name="Zhang P."/>
        </authorList>
    </citation>
    <scope>NUCLEOTIDE SEQUENCE [LARGE SCALE GENOMIC DNA]</scope>
    <source>
        <strain evidence="2">DYQJB</strain>
        <tissue evidence="2">Leaf</tissue>
    </source>
</reference>
<feature type="compositionally biased region" description="Basic residues" evidence="1">
    <location>
        <begin position="46"/>
        <end position="56"/>
    </location>
</feature>
<sequence length="98" mass="11397">MAKGCSNNTYEEARKQRLEENKKRFEDLGISRISKSLTEITSSAKKTPHHLPKRKPNNTNIEVEPTRASRARKPVPSCREDLMMGIQTPQRRKRKKHD</sequence>
<keyword evidence="3" id="KW-1185">Reference proteome</keyword>
<dbReference type="Proteomes" id="UP001603857">
    <property type="component" value="Unassembled WGS sequence"/>
</dbReference>